<organism evidence="1">
    <name type="scientific">Opuntia streptacantha</name>
    <name type="common">Prickly pear cactus</name>
    <name type="synonym">Opuntia cardona</name>
    <dbReference type="NCBI Taxonomy" id="393608"/>
    <lineage>
        <taxon>Eukaryota</taxon>
        <taxon>Viridiplantae</taxon>
        <taxon>Streptophyta</taxon>
        <taxon>Embryophyta</taxon>
        <taxon>Tracheophyta</taxon>
        <taxon>Spermatophyta</taxon>
        <taxon>Magnoliopsida</taxon>
        <taxon>eudicotyledons</taxon>
        <taxon>Gunneridae</taxon>
        <taxon>Pentapetalae</taxon>
        <taxon>Caryophyllales</taxon>
        <taxon>Cactineae</taxon>
        <taxon>Cactaceae</taxon>
        <taxon>Opuntioideae</taxon>
        <taxon>Opuntia</taxon>
    </lineage>
</organism>
<accession>A0A7C9APC0</accession>
<dbReference type="EMBL" id="GISG01252200">
    <property type="protein sequence ID" value="MBA4671730.1"/>
    <property type="molecule type" value="Transcribed_RNA"/>
</dbReference>
<evidence type="ECO:0000313" key="1">
    <source>
        <dbReference type="EMBL" id="MBA4671730.1"/>
    </source>
</evidence>
<protein>
    <submittedName>
        <fullName evidence="1">Uncharacterized protein</fullName>
    </submittedName>
</protein>
<reference evidence="1" key="1">
    <citation type="journal article" date="2013" name="J. Plant Res.">
        <title>Effect of fungi and light on seed germination of three Opuntia species from semiarid lands of central Mexico.</title>
        <authorList>
            <person name="Delgado-Sanchez P."/>
            <person name="Jimenez-Bremont J.F."/>
            <person name="Guerrero-Gonzalez Mde L."/>
            <person name="Flores J."/>
        </authorList>
    </citation>
    <scope>NUCLEOTIDE SEQUENCE</scope>
    <source>
        <tissue evidence="1">Cladode</tissue>
    </source>
</reference>
<proteinExistence type="predicted"/>
<sequence length="130" mass="14418">MARSPIQVMAHLDGFPFLYMEIHILLAPERQLLPEAMPHLSRLTSAAISPLLRSKPPPKTLMILLYLELEVLVKSTGERSMGGLSKSQSSVGTQPLNKVCTSSKRKLRCFQSSVTATLSLCLVIVKRMEK</sequence>
<name>A0A7C9APC0_OPUST</name>
<reference evidence="1" key="2">
    <citation type="submission" date="2020-07" db="EMBL/GenBank/DDBJ databases">
        <authorList>
            <person name="Vera ALvarez R."/>
            <person name="Arias-Moreno D.M."/>
            <person name="Jimenez-Jacinto V."/>
            <person name="Jimenez-Bremont J.F."/>
            <person name="Swaminathan K."/>
            <person name="Moose S.P."/>
            <person name="Guerrero-Gonzalez M.L."/>
            <person name="Marino-Ramirez L."/>
            <person name="Landsman D."/>
            <person name="Rodriguez-Kessler M."/>
            <person name="Delgado-Sanchez P."/>
        </authorList>
    </citation>
    <scope>NUCLEOTIDE SEQUENCE</scope>
    <source>
        <tissue evidence="1">Cladode</tissue>
    </source>
</reference>
<dbReference type="AlphaFoldDB" id="A0A7C9APC0"/>